<dbReference type="EMBL" id="CP022198">
    <property type="protein sequence ID" value="AXA66737.1"/>
    <property type="molecule type" value="Genomic_DNA"/>
</dbReference>
<protein>
    <submittedName>
        <fullName evidence="1">Uncharacterized protein</fullName>
    </submittedName>
</protein>
<organism evidence="1 2">
    <name type="scientific">Pseudomonas oryzihabitans</name>
    <dbReference type="NCBI Taxonomy" id="47885"/>
    <lineage>
        <taxon>Bacteria</taxon>
        <taxon>Pseudomonadati</taxon>
        <taxon>Pseudomonadota</taxon>
        <taxon>Gammaproteobacteria</taxon>
        <taxon>Pseudomonadales</taxon>
        <taxon>Pseudomonadaceae</taxon>
        <taxon>Pseudomonas</taxon>
    </lineage>
</organism>
<dbReference type="Proteomes" id="UP000250579">
    <property type="component" value="Chromosome"/>
</dbReference>
<sequence>MTKFLLILATVLLAQWAACRMVRWVVLRPVDRRRPAVQDDIRAMLRRDERYSRGSRRWRVAIGARWAELCVRDMGDASATTYLRNTLRAGTLPHDDFDHGVQVFLDRVAASRPRR</sequence>
<proteinExistence type="predicted"/>
<evidence type="ECO:0000313" key="1">
    <source>
        <dbReference type="EMBL" id="AXA66737.1"/>
    </source>
</evidence>
<dbReference type="AlphaFoldDB" id="A0A2Z5A814"/>
<gene>
    <name evidence="1" type="ORF">CE139_13215</name>
</gene>
<evidence type="ECO:0000313" key="2">
    <source>
        <dbReference type="Proteomes" id="UP000250579"/>
    </source>
</evidence>
<name>A0A2Z5A814_9PSED</name>
<accession>A0A2Z5A814</accession>
<reference evidence="1 2" key="1">
    <citation type="submission" date="2017-06" db="EMBL/GenBank/DDBJ databases">
        <title>Evolution towards high GC content and high-temperature stress adaptation in endophytic Pseudomonas oryzihabitans impacted its plant-growth promoting traits.</title>
        <authorList>
            <person name="Nascimento F.X."/>
        </authorList>
    </citation>
    <scope>NUCLEOTIDE SEQUENCE [LARGE SCALE GENOMIC DNA]</scope>
    <source>
        <strain evidence="1 2">MS8</strain>
    </source>
</reference>